<gene>
    <name evidence="1" type="primary">P0458G06.111</name>
</gene>
<evidence type="ECO:0000313" key="1">
    <source>
        <dbReference type="EMBL" id="BAC57335.1"/>
    </source>
</evidence>
<accession>Q84Z45</accession>
<dbReference type="Proteomes" id="UP000000763">
    <property type="component" value="Chromosome 7"/>
</dbReference>
<reference evidence="2" key="2">
    <citation type="journal article" date="2008" name="Nucleic Acids Res.">
        <title>The rice annotation project database (RAP-DB): 2008 update.</title>
        <authorList>
            <consortium name="The rice annotation project (RAP)"/>
        </authorList>
    </citation>
    <scope>GENOME REANNOTATION</scope>
    <source>
        <strain evidence="2">cv. Nipponbare</strain>
    </source>
</reference>
<name>Q84Z45_ORYSJ</name>
<reference evidence="2" key="1">
    <citation type="journal article" date="2005" name="Nature">
        <title>The map-based sequence of the rice genome.</title>
        <authorList>
            <consortium name="International rice genome sequencing project (IRGSP)"/>
            <person name="Matsumoto T."/>
            <person name="Wu J."/>
            <person name="Kanamori H."/>
            <person name="Katayose Y."/>
            <person name="Fujisawa M."/>
            <person name="Namiki N."/>
            <person name="Mizuno H."/>
            <person name="Yamamoto K."/>
            <person name="Antonio B.A."/>
            <person name="Baba T."/>
            <person name="Sakata K."/>
            <person name="Nagamura Y."/>
            <person name="Aoki H."/>
            <person name="Arikawa K."/>
            <person name="Arita K."/>
            <person name="Bito T."/>
            <person name="Chiden Y."/>
            <person name="Fujitsuka N."/>
            <person name="Fukunaka R."/>
            <person name="Hamada M."/>
            <person name="Harada C."/>
            <person name="Hayashi A."/>
            <person name="Hijishita S."/>
            <person name="Honda M."/>
            <person name="Hosokawa S."/>
            <person name="Ichikawa Y."/>
            <person name="Idonuma A."/>
            <person name="Iijima M."/>
            <person name="Ikeda M."/>
            <person name="Ikeno M."/>
            <person name="Ito K."/>
            <person name="Ito S."/>
            <person name="Ito T."/>
            <person name="Ito Y."/>
            <person name="Ito Y."/>
            <person name="Iwabuchi A."/>
            <person name="Kamiya K."/>
            <person name="Karasawa W."/>
            <person name="Kurita K."/>
            <person name="Katagiri S."/>
            <person name="Kikuta A."/>
            <person name="Kobayashi H."/>
            <person name="Kobayashi N."/>
            <person name="Machita K."/>
            <person name="Maehara T."/>
            <person name="Masukawa M."/>
            <person name="Mizubayashi T."/>
            <person name="Mukai Y."/>
            <person name="Nagasaki H."/>
            <person name="Nagata Y."/>
            <person name="Naito S."/>
            <person name="Nakashima M."/>
            <person name="Nakama Y."/>
            <person name="Nakamichi Y."/>
            <person name="Nakamura M."/>
            <person name="Meguro A."/>
            <person name="Negishi M."/>
            <person name="Ohta I."/>
            <person name="Ohta T."/>
            <person name="Okamoto M."/>
            <person name="Ono N."/>
            <person name="Saji S."/>
            <person name="Sakaguchi M."/>
            <person name="Sakai K."/>
            <person name="Shibata M."/>
            <person name="Shimokawa T."/>
            <person name="Song J."/>
            <person name="Takazaki Y."/>
            <person name="Terasawa K."/>
            <person name="Tsugane M."/>
            <person name="Tsuji K."/>
            <person name="Ueda S."/>
            <person name="Waki K."/>
            <person name="Yamagata H."/>
            <person name="Yamamoto M."/>
            <person name="Yamamoto S."/>
            <person name="Yamane H."/>
            <person name="Yoshiki S."/>
            <person name="Yoshihara R."/>
            <person name="Yukawa K."/>
            <person name="Zhong H."/>
            <person name="Yano M."/>
            <person name="Yuan Q."/>
            <person name="Ouyang S."/>
            <person name="Liu J."/>
            <person name="Jones K.M."/>
            <person name="Gansberger K."/>
            <person name="Moffat K."/>
            <person name="Hill J."/>
            <person name="Bera J."/>
            <person name="Fadrosh D."/>
            <person name="Jin S."/>
            <person name="Johri S."/>
            <person name="Kim M."/>
            <person name="Overton L."/>
            <person name="Reardon M."/>
            <person name="Tsitrin T."/>
            <person name="Vuong H."/>
            <person name="Weaver B."/>
            <person name="Ciecko A."/>
            <person name="Tallon L."/>
            <person name="Jackson J."/>
            <person name="Pai G."/>
            <person name="Aken S.V."/>
            <person name="Utterback T."/>
            <person name="Reidmuller S."/>
            <person name="Feldblyum T."/>
            <person name="Hsiao J."/>
            <person name="Zismann V."/>
            <person name="Iobst S."/>
            <person name="de Vazeille A.R."/>
            <person name="Buell C.R."/>
            <person name="Ying K."/>
            <person name="Li Y."/>
            <person name="Lu T."/>
            <person name="Huang Y."/>
            <person name="Zhao Q."/>
            <person name="Feng Q."/>
            <person name="Zhang L."/>
            <person name="Zhu J."/>
            <person name="Weng Q."/>
            <person name="Mu J."/>
            <person name="Lu Y."/>
            <person name="Fan D."/>
            <person name="Liu Y."/>
            <person name="Guan J."/>
            <person name="Zhang Y."/>
            <person name="Yu S."/>
            <person name="Liu X."/>
            <person name="Zhang Y."/>
            <person name="Hong G."/>
            <person name="Han B."/>
            <person name="Choisne N."/>
            <person name="Demange N."/>
            <person name="Orjeda G."/>
            <person name="Samain S."/>
            <person name="Cattolico L."/>
            <person name="Pelletier E."/>
            <person name="Couloux A."/>
            <person name="Segurens B."/>
            <person name="Wincker P."/>
            <person name="D'Hont A."/>
            <person name="Scarpelli C."/>
            <person name="Weissenbach J."/>
            <person name="Salanoubat M."/>
            <person name="Quetier F."/>
            <person name="Yu Y."/>
            <person name="Kim H.R."/>
            <person name="Rambo T."/>
            <person name="Currie J."/>
            <person name="Collura K."/>
            <person name="Luo M."/>
            <person name="Yang T."/>
            <person name="Ammiraju J.S.S."/>
            <person name="Engler F."/>
            <person name="Soderlund C."/>
            <person name="Wing R.A."/>
            <person name="Palmer L.E."/>
            <person name="de la Bastide M."/>
            <person name="Spiegel L."/>
            <person name="Nascimento L."/>
            <person name="Zutavern T."/>
            <person name="O'Shaughnessy A."/>
            <person name="Dike S."/>
            <person name="Dedhia N."/>
            <person name="Preston R."/>
            <person name="Balija V."/>
            <person name="McCombie W.R."/>
            <person name="Chow T."/>
            <person name="Chen H."/>
            <person name="Chung M."/>
            <person name="Chen C."/>
            <person name="Shaw J."/>
            <person name="Wu H."/>
            <person name="Hsiao K."/>
            <person name="Chao Y."/>
            <person name="Chu M."/>
            <person name="Cheng C."/>
            <person name="Hour A."/>
            <person name="Lee P."/>
            <person name="Lin S."/>
            <person name="Lin Y."/>
            <person name="Liou J."/>
            <person name="Liu S."/>
            <person name="Hsing Y."/>
            <person name="Raghuvanshi S."/>
            <person name="Mohanty A."/>
            <person name="Bharti A.K."/>
            <person name="Gaur A."/>
            <person name="Gupta V."/>
            <person name="Kumar D."/>
            <person name="Ravi V."/>
            <person name="Vij S."/>
            <person name="Kapur A."/>
            <person name="Khurana P."/>
            <person name="Khurana P."/>
            <person name="Khurana J.P."/>
            <person name="Tyagi A.K."/>
            <person name="Gaikwad K."/>
            <person name="Singh A."/>
            <person name="Dalal V."/>
            <person name="Srivastava S."/>
            <person name="Dixit A."/>
            <person name="Pal A.K."/>
            <person name="Ghazi I.A."/>
            <person name="Yadav M."/>
            <person name="Pandit A."/>
            <person name="Bhargava A."/>
            <person name="Sureshbabu K."/>
            <person name="Batra K."/>
            <person name="Sharma T.R."/>
            <person name="Mohapatra T."/>
            <person name="Singh N.K."/>
            <person name="Messing J."/>
            <person name="Nelson A.B."/>
            <person name="Fuks G."/>
            <person name="Kavchok S."/>
            <person name="Keizer G."/>
            <person name="Linton E."/>
            <person name="Llaca V."/>
            <person name="Song R."/>
            <person name="Tanyolac B."/>
            <person name="Young S."/>
            <person name="Ho-Il K."/>
            <person name="Hahn J.H."/>
            <person name="Sangsakoo G."/>
            <person name="Vanavichit A."/>
            <person name="de Mattos Luiz.A.T."/>
            <person name="Zimmer P.D."/>
            <person name="Malone G."/>
            <person name="Dellagostin O."/>
            <person name="de Oliveira A.C."/>
            <person name="Bevan M."/>
            <person name="Bancroft I."/>
            <person name="Minx P."/>
            <person name="Cordum H."/>
            <person name="Wilson R."/>
            <person name="Cheng Z."/>
            <person name="Jin W."/>
            <person name="Jiang J."/>
            <person name="Leong S.A."/>
            <person name="Iwama H."/>
            <person name="Gojobori T."/>
            <person name="Itoh T."/>
            <person name="Niimura Y."/>
            <person name="Fujii Y."/>
            <person name="Habara T."/>
            <person name="Sakai H."/>
            <person name="Sato Y."/>
            <person name="Wilson G."/>
            <person name="Kumar K."/>
            <person name="McCouch S."/>
            <person name="Juretic N."/>
            <person name="Hoen D."/>
            <person name="Wright S."/>
            <person name="Bruskiewich R."/>
            <person name="Bureau T."/>
            <person name="Miyao A."/>
            <person name="Hirochika H."/>
            <person name="Nishikawa T."/>
            <person name="Kadowaki K."/>
            <person name="Sugiura M."/>
            <person name="Burr B."/>
            <person name="Sasaki T."/>
        </authorList>
    </citation>
    <scope>NUCLEOTIDE SEQUENCE [LARGE SCALE GENOMIC DNA]</scope>
    <source>
        <strain evidence="2">cv. Nipponbare</strain>
    </source>
</reference>
<evidence type="ECO:0000313" key="2">
    <source>
        <dbReference type="Proteomes" id="UP000000763"/>
    </source>
</evidence>
<organism evidence="1 2">
    <name type="scientific">Oryza sativa subsp. japonica</name>
    <name type="common">Rice</name>
    <dbReference type="NCBI Taxonomy" id="39947"/>
    <lineage>
        <taxon>Eukaryota</taxon>
        <taxon>Viridiplantae</taxon>
        <taxon>Streptophyta</taxon>
        <taxon>Embryophyta</taxon>
        <taxon>Tracheophyta</taxon>
        <taxon>Spermatophyta</taxon>
        <taxon>Magnoliopsida</taxon>
        <taxon>Liliopsida</taxon>
        <taxon>Poales</taxon>
        <taxon>Poaceae</taxon>
        <taxon>BOP clade</taxon>
        <taxon>Oryzoideae</taxon>
        <taxon>Oryzeae</taxon>
        <taxon>Oryzinae</taxon>
        <taxon>Oryza</taxon>
        <taxon>Oryza sativa</taxon>
    </lineage>
</organism>
<dbReference type="AlphaFoldDB" id="Q84Z45"/>
<protein>
    <submittedName>
        <fullName evidence="1">Uncharacterized protein</fullName>
    </submittedName>
</protein>
<dbReference type="EMBL" id="AP005051">
    <property type="protein sequence ID" value="BAC57335.1"/>
    <property type="molecule type" value="Genomic_DNA"/>
</dbReference>
<proteinExistence type="predicted"/>
<sequence length="71" mass="7652">MGEGEIYLTKKDRWASPASRWLRPSHGSAGGEDLGAEDLVAAYPSEHSLEEDGWEAVDWGVMKGGGGCKIF</sequence>